<evidence type="ECO:0000256" key="5">
    <source>
        <dbReference type="SAM" id="MobiDB-lite"/>
    </source>
</evidence>
<accession>A0A6L9LD54</accession>
<dbReference type="Pfam" id="PF07691">
    <property type="entry name" value="PA14"/>
    <property type="match status" value="1"/>
</dbReference>
<dbReference type="CDD" id="cd07185">
    <property type="entry name" value="OmpA_C-like"/>
    <property type="match status" value="1"/>
</dbReference>
<evidence type="ECO:0000256" key="1">
    <source>
        <dbReference type="ARBA" id="ARBA00004442"/>
    </source>
</evidence>
<dbReference type="PANTHER" id="PTHR30329">
    <property type="entry name" value="STATOR ELEMENT OF FLAGELLAR MOTOR COMPLEX"/>
    <property type="match status" value="1"/>
</dbReference>
<dbReference type="InterPro" id="IPR011658">
    <property type="entry name" value="PA14_dom"/>
</dbReference>
<evidence type="ECO:0000313" key="8">
    <source>
        <dbReference type="EMBL" id="NDU98360.1"/>
    </source>
</evidence>
<feature type="compositionally biased region" description="Low complexity" evidence="5">
    <location>
        <begin position="186"/>
        <end position="198"/>
    </location>
</feature>
<dbReference type="InterPro" id="IPR050330">
    <property type="entry name" value="Bact_OuterMem_StrucFunc"/>
</dbReference>
<evidence type="ECO:0000313" key="9">
    <source>
        <dbReference type="Proteomes" id="UP000474175"/>
    </source>
</evidence>
<dbReference type="InterPro" id="IPR036737">
    <property type="entry name" value="OmpA-like_sf"/>
</dbReference>
<dbReference type="PANTHER" id="PTHR30329:SF21">
    <property type="entry name" value="LIPOPROTEIN YIAD-RELATED"/>
    <property type="match status" value="1"/>
</dbReference>
<comment type="caution">
    <text evidence="8">The sequence shown here is derived from an EMBL/GenBank/DDBJ whole genome shotgun (WGS) entry which is preliminary data.</text>
</comment>
<dbReference type="InterPro" id="IPR006665">
    <property type="entry name" value="OmpA-like"/>
</dbReference>
<evidence type="ECO:0000256" key="3">
    <source>
        <dbReference type="ARBA" id="ARBA00023237"/>
    </source>
</evidence>
<evidence type="ECO:0000256" key="2">
    <source>
        <dbReference type="ARBA" id="ARBA00023136"/>
    </source>
</evidence>
<dbReference type="InterPro" id="IPR037524">
    <property type="entry name" value="PA14/GLEYA"/>
</dbReference>
<dbReference type="Gene3D" id="3.90.182.10">
    <property type="entry name" value="Toxin - Anthrax Protective Antigen,domain 1"/>
    <property type="match status" value="1"/>
</dbReference>
<dbReference type="SMART" id="SM00758">
    <property type="entry name" value="PA14"/>
    <property type="match status" value="1"/>
</dbReference>
<feature type="domain" description="PA14" evidence="7">
    <location>
        <begin position="19"/>
        <end position="166"/>
    </location>
</feature>
<sequence length="345" mass="38887">MKRIASFIFLLVGSYLQAQPNQGLLGEYFYGDKFDKKVATRIDKQINFHWDQHNKPINGLGENYFSVRWTGQLYIPEAGMYYFSVTADDGAKIWVNGVLTVDAWEQSGHPKTRTTEYVTGPRNRTYLPGKQWVDIKVEYKNAWAKADMVLYWETPYDIKSDLGSQGLFRKIIPAKYLSPQSKTPPIISASSRQSSIQRKPALSGKASAKPSTNPTVNPAPGTSTPIETVRLEKGKTIILQQVQFAQSSYVLLPESFPTLDRLVTTLKEKPSQRIEISGHTDNVGDARLNITLSEYRAKQVANYLTKRGIPVDQIDTKGYGGQRPIANNNQENERAKNRRVEILAL</sequence>
<feature type="compositionally biased region" description="Polar residues" evidence="5">
    <location>
        <begin position="209"/>
        <end position="225"/>
    </location>
</feature>
<dbReference type="GO" id="GO:0009279">
    <property type="term" value="C:cell outer membrane"/>
    <property type="evidence" value="ECO:0007669"/>
    <property type="project" value="UniProtKB-SubCell"/>
</dbReference>
<evidence type="ECO:0000259" key="7">
    <source>
        <dbReference type="PROSITE" id="PS51820"/>
    </source>
</evidence>
<protein>
    <submittedName>
        <fullName evidence="8">OmpA family protein</fullName>
    </submittedName>
</protein>
<feature type="region of interest" description="Disordered" evidence="5">
    <location>
        <begin position="181"/>
        <end position="225"/>
    </location>
</feature>
<dbReference type="PRINTS" id="PR01021">
    <property type="entry name" value="OMPADOMAIN"/>
</dbReference>
<dbReference type="RefSeq" id="WP_163954489.1">
    <property type="nucleotide sequence ID" value="NZ_JAAFZH010000016.1"/>
</dbReference>
<keyword evidence="2 4" id="KW-0472">Membrane</keyword>
<keyword evidence="3" id="KW-0998">Cell outer membrane</keyword>
<dbReference type="Gene3D" id="3.30.1330.60">
    <property type="entry name" value="OmpA-like domain"/>
    <property type="match status" value="1"/>
</dbReference>
<gene>
    <name evidence="8" type="ORF">GK108_25975</name>
</gene>
<evidence type="ECO:0000259" key="6">
    <source>
        <dbReference type="PROSITE" id="PS51123"/>
    </source>
</evidence>
<dbReference type="EMBL" id="JAAFZH010000016">
    <property type="protein sequence ID" value="NDU98360.1"/>
    <property type="molecule type" value="Genomic_DNA"/>
</dbReference>
<dbReference type="PROSITE" id="PS51123">
    <property type="entry name" value="OMPA_2"/>
    <property type="match status" value="1"/>
</dbReference>
<feature type="domain" description="OmpA-like" evidence="6">
    <location>
        <begin position="233"/>
        <end position="345"/>
    </location>
</feature>
<dbReference type="AlphaFoldDB" id="A0A6L9LD54"/>
<reference evidence="8 9" key="1">
    <citation type="submission" date="2020-02" db="EMBL/GenBank/DDBJ databases">
        <title>Draft genome sequence of two Spirosoma agri KCTC 52727 and Spirosoma terrae KCTC 52035.</title>
        <authorList>
            <person name="Rojas J."/>
            <person name="Ambika Manirajan B."/>
            <person name="Suarez C."/>
            <person name="Ratering S."/>
            <person name="Schnell S."/>
        </authorList>
    </citation>
    <scope>NUCLEOTIDE SEQUENCE [LARGE SCALE GENOMIC DNA]</scope>
    <source>
        <strain evidence="8 9">KCTC 52035</strain>
    </source>
</reference>
<dbReference type="PROSITE" id="PS51820">
    <property type="entry name" value="PA14"/>
    <property type="match status" value="1"/>
</dbReference>
<comment type="subcellular location">
    <subcellularLocation>
        <location evidence="1">Cell outer membrane</location>
    </subcellularLocation>
</comment>
<evidence type="ECO:0000256" key="4">
    <source>
        <dbReference type="PROSITE-ProRule" id="PRU00473"/>
    </source>
</evidence>
<dbReference type="Pfam" id="PF00691">
    <property type="entry name" value="OmpA"/>
    <property type="match status" value="1"/>
</dbReference>
<organism evidence="8 9">
    <name type="scientific">Spirosoma terrae</name>
    <dbReference type="NCBI Taxonomy" id="1968276"/>
    <lineage>
        <taxon>Bacteria</taxon>
        <taxon>Pseudomonadati</taxon>
        <taxon>Bacteroidota</taxon>
        <taxon>Cytophagia</taxon>
        <taxon>Cytophagales</taxon>
        <taxon>Cytophagaceae</taxon>
        <taxon>Spirosoma</taxon>
    </lineage>
</organism>
<dbReference type="InterPro" id="IPR006664">
    <property type="entry name" value="OMP_bac"/>
</dbReference>
<dbReference type="Proteomes" id="UP000474175">
    <property type="component" value="Unassembled WGS sequence"/>
</dbReference>
<proteinExistence type="predicted"/>
<keyword evidence="9" id="KW-1185">Reference proteome</keyword>
<name>A0A6L9LD54_9BACT</name>
<dbReference type="SUPFAM" id="SSF56988">
    <property type="entry name" value="Anthrax protective antigen"/>
    <property type="match status" value="1"/>
</dbReference>